<name>A0A452Y2U0_AEGTS</name>
<accession>A0A452Y2U0</accession>
<proteinExistence type="predicted"/>
<reference evidence="2" key="4">
    <citation type="submission" date="2019-03" db="UniProtKB">
        <authorList>
            <consortium name="EnsemblPlants"/>
        </authorList>
    </citation>
    <scope>IDENTIFICATION</scope>
</reference>
<dbReference type="Proteomes" id="UP000015105">
    <property type="component" value="Chromosome 1D"/>
</dbReference>
<evidence type="ECO:0000256" key="1">
    <source>
        <dbReference type="SAM" id="MobiDB-lite"/>
    </source>
</evidence>
<feature type="region of interest" description="Disordered" evidence="1">
    <location>
        <begin position="1"/>
        <end position="134"/>
    </location>
</feature>
<reference evidence="2" key="3">
    <citation type="journal article" date="2017" name="Nature">
        <title>Genome sequence of the progenitor of the wheat D genome Aegilops tauschii.</title>
        <authorList>
            <person name="Luo M.C."/>
            <person name="Gu Y.Q."/>
            <person name="Puiu D."/>
            <person name="Wang H."/>
            <person name="Twardziok S.O."/>
            <person name="Deal K.R."/>
            <person name="Huo N."/>
            <person name="Zhu T."/>
            <person name="Wang L."/>
            <person name="Wang Y."/>
            <person name="McGuire P.E."/>
            <person name="Liu S."/>
            <person name="Long H."/>
            <person name="Ramasamy R.K."/>
            <person name="Rodriguez J.C."/>
            <person name="Van S.L."/>
            <person name="Yuan L."/>
            <person name="Wang Z."/>
            <person name="Xia Z."/>
            <person name="Xiao L."/>
            <person name="Anderson O.D."/>
            <person name="Ouyang S."/>
            <person name="Liang Y."/>
            <person name="Zimin A.V."/>
            <person name="Pertea G."/>
            <person name="Qi P."/>
            <person name="Bennetzen J.L."/>
            <person name="Dai X."/>
            <person name="Dawson M.W."/>
            <person name="Muller H.G."/>
            <person name="Kugler K."/>
            <person name="Rivarola-Duarte L."/>
            <person name="Spannagl M."/>
            <person name="Mayer K.F.X."/>
            <person name="Lu F.H."/>
            <person name="Bevan M.W."/>
            <person name="Leroy P."/>
            <person name="Li P."/>
            <person name="You F.M."/>
            <person name="Sun Q."/>
            <person name="Liu Z."/>
            <person name="Lyons E."/>
            <person name="Wicker T."/>
            <person name="Salzberg S.L."/>
            <person name="Devos K.M."/>
            <person name="Dvorak J."/>
        </authorList>
    </citation>
    <scope>NUCLEOTIDE SEQUENCE [LARGE SCALE GENOMIC DNA]</scope>
    <source>
        <strain evidence="2">cv. AL8/78</strain>
    </source>
</reference>
<feature type="compositionally biased region" description="Polar residues" evidence="1">
    <location>
        <begin position="1"/>
        <end position="10"/>
    </location>
</feature>
<reference evidence="2" key="5">
    <citation type="journal article" date="2021" name="G3 (Bethesda)">
        <title>Aegilops tauschii genome assembly Aet v5.0 features greater sequence contiguity and improved annotation.</title>
        <authorList>
            <person name="Wang L."/>
            <person name="Zhu T."/>
            <person name="Rodriguez J.C."/>
            <person name="Deal K.R."/>
            <person name="Dubcovsky J."/>
            <person name="McGuire P.E."/>
            <person name="Lux T."/>
            <person name="Spannagl M."/>
            <person name="Mayer K.F.X."/>
            <person name="Baldrich P."/>
            <person name="Meyers B.C."/>
            <person name="Huo N."/>
            <person name="Gu Y.Q."/>
            <person name="Zhou H."/>
            <person name="Devos K.M."/>
            <person name="Bennetzen J.L."/>
            <person name="Unver T."/>
            <person name="Budak H."/>
            <person name="Gulick P.J."/>
            <person name="Galiba G."/>
            <person name="Kalapos B."/>
            <person name="Nelson D.R."/>
            <person name="Li P."/>
            <person name="You F.M."/>
            <person name="Luo M.C."/>
            <person name="Dvorak J."/>
        </authorList>
    </citation>
    <scope>NUCLEOTIDE SEQUENCE [LARGE SCALE GENOMIC DNA]</scope>
    <source>
        <strain evidence="2">cv. AL8/78</strain>
    </source>
</reference>
<evidence type="ECO:0000313" key="3">
    <source>
        <dbReference type="Proteomes" id="UP000015105"/>
    </source>
</evidence>
<dbReference type="EnsemblPlants" id="AET1Gv20266300.25">
    <property type="protein sequence ID" value="AET1Gv20266300.25"/>
    <property type="gene ID" value="AET1Gv20266300"/>
</dbReference>
<feature type="compositionally biased region" description="Basic residues" evidence="1">
    <location>
        <begin position="38"/>
        <end position="48"/>
    </location>
</feature>
<protein>
    <submittedName>
        <fullName evidence="2">Uncharacterized protein</fullName>
    </submittedName>
</protein>
<organism evidence="2 3">
    <name type="scientific">Aegilops tauschii subsp. strangulata</name>
    <name type="common">Goatgrass</name>
    <dbReference type="NCBI Taxonomy" id="200361"/>
    <lineage>
        <taxon>Eukaryota</taxon>
        <taxon>Viridiplantae</taxon>
        <taxon>Streptophyta</taxon>
        <taxon>Embryophyta</taxon>
        <taxon>Tracheophyta</taxon>
        <taxon>Spermatophyta</taxon>
        <taxon>Magnoliopsida</taxon>
        <taxon>Liliopsida</taxon>
        <taxon>Poales</taxon>
        <taxon>Poaceae</taxon>
        <taxon>BOP clade</taxon>
        <taxon>Pooideae</taxon>
        <taxon>Triticodae</taxon>
        <taxon>Triticeae</taxon>
        <taxon>Triticinae</taxon>
        <taxon>Aegilops</taxon>
    </lineage>
</organism>
<sequence length="134" mass="14102">EKASQSSTLPLGQHEARPCASSPRLPRSNAARAGAPRRLSRRRPRSAGRSRTDEAAPPVGRRRVQRSAPVFFDPPSAIWTEEEGAVTSGNQAASPGGLPKNTPGCGGSLARPPANSKRPKPPGRWSAAPEPRDG</sequence>
<dbReference type="AlphaFoldDB" id="A0A452Y2U0"/>
<keyword evidence="3" id="KW-1185">Reference proteome</keyword>
<reference evidence="3" key="1">
    <citation type="journal article" date="2014" name="Science">
        <title>Ancient hybridizations among the ancestral genomes of bread wheat.</title>
        <authorList>
            <consortium name="International Wheat Genome Sequencing Consortium,"/>
            <person name="Marcussen T."/>
            <person name="Sandve S.R."/>
            <person name="Heier L."/>
            <person name="Spannagl M."/>
            <person name="Pfeifer M."/>
            <person name="Jakobsen K.S."/>
            <person name="Wulff B.B."/>
            <person name="Steuernagel B."/>
            <person name="Mayer K.F."/>
            <person name="Olsen O.A."/>
        </authorList>
    </citation>
    <scope>NUCLEOTIDE SEQUENCE [LARGE SCALE GENOMIC DNA]</scope>
    <source>
        <strain evidence="3">cv. AL8/78</strain>
    </source>
</reference>
<dbReference type="Gramene" id="AET1Gv20266300.25">
    <property type="protein sequence ID" value="AET1Gv20266300.25"/>
    <property type="gene ID" value="AET1Gv20266300"/>
</dbReference>
<reference evidence="3" key="2">
    <citation type="journal article" date="2017" name="Nat. Plants">
        <title>The Aegilops tauschii genome reveals multiple impacts of transposons.</title>
        <authorList>
            <person name="Zhao G."/>
            <person name="Zou C."/>
            <person name="Li K."/>
            <person name="Wang K."/>
            <person name="Li T."/>
            <person name="Gao L."/>
            <person name="Zhang X."/>
            <person name="Wang H."/>
            <person name="Yang Z."/>
            <person name="Liu X."/>
            <person name="Jiang W."/>
            <person name="Mao L."/>
            <person name="Kong X."/>
            <person name="Jiao Y."/>
            <person name="Jia J."/>
        </authorList>
    </citation>
    <scope>NUCLEOTIDE SEQUENCE [LARGE SCALE GENOMIC DNA]</scope>
    <source>
        <strain evidence="3">cv. AL8/78</strain>
    </source>
</reference>
<evidence type="ECO:0000313" key="2">
    <source>
        <dbReference type="EnsemblPlants" id="AET1Gv20266300.25"/>
    </source>
</evidence>